<accession>A0ACB8WFA3</accession>
<gene>
    <name evidence="1" type="ORF">L3Q82_009779</name>
</gene>
<organism evidence="1 2">
    <name type="scientific">Scortum barcoo</name>
    <name type="common">barcoo grunter</name>
    <dbReference type="NCBI Taxonomy" id="214431"/>
    <lineage>
        <taxon>Eukaryota</taxon>
        <taxon>Metazoa</taxon>
        <taxon>Chordata</taxon>
        <taxon>Craniata</taxon>
        <taxon>Vertebrata</taxon>
        <taxon>Euteleostomi</taxon>
        <taxon>Actinopterygii</taxon>
        <taxon>Neopterygii</taxon>
        <taxon>Teleostei</taxon>
        <taxon>Neoteleostei</taxon>
        <taxon>Acanthomorphata</taxon>
        <taxon>Eupercaria</taxon>
        <taxon>Centrarchiformes</taxon>
        <taxon>Terapontoidei</taxon>
        <taxon>Terapontidae</taxon>
        <taxon>Scortum</taxon>
    </lineage>
</organism>
<reference evidence="1" key="1">
    <citation type="submission" date="2022-04" db="EMBL/GenBank/DDBJ databases">
        <title>Jade perch genome.</title>
        <authorList>
            <person name="Chao B."/>
        </authorList>
    </citation>
    <scope>NUCLEOTIDE SEQUENCE</scope>
    <source>
        <strain evidence="1">CB-2022</strain>
    </source>
</reference>
<keyword evidence="2" id="KW-1185">Reference proteome</keyword>
<proteinExistence type="predicted"/>
<evidence type="ECO:0000313" key="2">
    <source>
        <dbReference type="Proteomes" id="UP000831701"/>
    </source>
</evidence>
<protein>
    <submittedName>
        <fullName evidence="1">Uncharacterized protein</fullName>
    </submittedName>
</protein>
<dbReference type="Proteomes" id="UP000831701">
    <property type="component" value="Chromosome 11"/>
</dbReference>
<comment type="caution">
    <text evidence="1">The sequence shown here is derived from an EMBL/GenBank/DDBJ whole genome shotgun (WGS) entry which is preliminary data.</text>
</comment>
<sequence>SECGGVLDASEAGYITSPGYPLEYPPHQNCHWIITAPEPSQRIVLNFNPHFEIERLDCKYDFIEIRDGTSDSADVLGRHCSNIAPAPIISSGPSLQIRFVSDYAHQGAGFSLRYEIFKTGSEFCFRNFTSPSGMIDSPGFPDKYPHNLECSYMIIAPPHMDITLTFLTFDLENDPLLVGEGDCKYDWLDVWDGLPQVAPLIGRYCGTKIPPEIQSSSGLLSLSFHTDMAVAKDGFSARYNMTHKEVSDSFHCSMALGMESGKISDDQITASTTFYDNRWLPRQARLNNDDNAWTPSEDSNKEYIQVDLHFLKVLTGIATQGAVSKETQKSYYVTTFKLEVSTNGEDWMVYRHGKNHKVGLCMPTHLRDGRRGGPGMMILNRLCTEVQIAVVISAQPDSRNVGVPRPPHAPLKSVTNLCLSSICLCFSQIFHANTDPAEVVLNRVPQPVLARFVRIRPQTWRNGIALRFELYGCQITDAPCSDLQGLLSGLLPDAQISASSSRDMVWSPGTARLVASRSGWFPAPSQPLAGEEWLQVDLGVPKTVRGVITQGARGGEAGSGATTDNRAFVRKYKVAHSLNGKEWNFIMDKKTSLPKIFEGNTHYDTPELRHFEEIEAQYVRLYPERWSPAGIGMRVEILGCDLPETTTLADTATPTLPAHIETTTVPVTTTVATAPPSDSVCDFDHGLCGWTHDPNAPLLWSLHSHELNSYLYMDASLKTEQQRARLVSPVVAADTGPLCLLFSYQLSGEAQGHLKVLLRDAHNEETVLWTLKDDQGLVWKEGRTILPRSPKDFQVVMEGFFLHGTRGHIWIDNIHMSSSIPLKECTRKLHAQTPAPTLRGLFSRKSRGRRSCASLAHPLVLHYGRRRRPPSPGILVAILVRALCCCRQHLATKKSQLSVAYHSSSQCFQYSNWSSSMAAPGVEPVLTVRLDSRDRHLKRPNEFGDGRLFSGRDPLGGAIQFPEWNTASPSSEPPVTRVSEKDNSWLYTLDPILVTIIVMSSLGVLLGAVCAGLLLYCTCSYSGLSSRSSTTLENYNFELYDGLKHKVKLNQQRCKLHRGVRGATPRARTQRETERERESRPFL</sequence>
<evidence type="ECO:0000313" key="1">
    <source>
        <dbReference type="EMBL" id="KAI3365947.1"/>
    </source>
</evidence>
<feature type="non-terminal residue" evidence="1">
    <location>
        <position position="1"/>
    </location>
</feature>
<dbReference type="EMBL" id="CM041541">
    <property type="protein sequence ID" value="KAI3365947.1"/>
    <property type="molecule type" value="Genomic_DNA"/>
</dbReference>
<name>A0ACB8WFA3_9TELE</name>